<keyword evidence="5 8" id="KW-1133">Transmembrane helix</keyword>
<protein>
    <recommendedName>
        <fullName evidence="8">Solute carrier organic anion transporter family member</fullName>
    </recommendedName>
</protein>
<keyword evidence="8" id="KW-0813">Transport</keyword>
<evidence type="ECO:0000256" key="9">
    <source>
        <dbReference type="SAM" id="MobiDB-lite"/>
    </source>
</evidence>
<dbReference type="GO" id="GO:0043252">
    <property type="term" value="P:sodium-independent organic anion transport"/>
    <property type="evidence" value="ECO:0007669"/>
    <property type="project" value="TreeGrafter"/>
</dbReference>
<sequence length="797" mass="88458">MKNNNMTLAIPKKLETIASHQLQNCEEDYQYPRNVNLNVTPKTVVSPESPDYSLYCGIRRWRPSCLRSTGNIQAFLAAACIISCLQAAFSGYTSSQVTTLEKRFAIGSSIIGVINSFFEVGYIFSVIYVSYVGSHGRVPLWISIGLFAMSSGAFLWSLPHFIFFDKNRSSSVALSEQLCVLPTNSSTCTQGCNDKLNECSESSSMGYAFLPIFITAQLLIGAGSSPILTLTPPFIDDHVPSSKAPPMIASQYAAAAMGPVVGYALGAFLLQYPADILSSDASFTIGPHDPNWIGAWWAGFILLGILVFIGAVILLMFPRKLQELSCCTNQLKSNKLSTIDATLDNGCIVNETSDMNHLHITVKFIFFFTCLAPMRHQNNHASTVLDIEPSNDDSSEYQSPWSDFSSSRRSQRKSHNCNPHFRCRAFNSNRSWIDFTGVLGSLLRNRIYIMVCLCISSEMFIVIGFASFLPKYLEMEFRINKSTSSLIAGGLIVPCGAFGILVGGLILNRFQFRRIGAIRFVLVVNLIILACICSFFILGCKNPSIAGLTVPYPENPSFAYEMSSGCNVGCSCDKNEWSPVCHTPSDITYISPCYAGCTQRFLSNTSQQEFHNCSCTLQSSNRNNISYTTSSSIWGITKLGECDLQCNRLIPFVIVLTWLLFLTGVIQNPLLMVTMRSVGHNERSFALGLKFVIVRFLANLPSPIVFGRVIDGACRFWRSECGRQGDCAFVDVRYLNLYMTGLGIIVKGSGLLLYFILLYFLHRDKLKNNRDDMTNEPKPLKCETQPTKQLHVIPIDR</sequence>
<keyword evidence="11" id="KW-1185">Reference proteome</keyword>
<evidence type="ECO:0000256" key="3">
    <source>
        <dbReference type="ARBA" id="ARBA00022475"/>
    </source>
</evidence>
<feature type="transmembrane region" description="Helical" evidence="8">
    <location>
        <begin position="207"/>
        <end position="231"/>
    </location>
</feature>
<feature type="transmembrane region" description="Helical" evidence="8">
    <location>
        <begin position="72"/>
        <end position="92"/>
    </location>
</feature>
<dbReference type="AlphaFoldDB" id="A0AA85JHY3"/>
<evidence type="ECO:0000256" key="1">
    <source>
        <dbReference type="ARBA" id="ARBA00004651"/>
    </source>
</evidence>
<dbReference type="NCBIfam" id="TIGR00805">
    <property type="entry name" value="oat"/>
    <property type="match status" value="1"/>
</dbReference>
<evidence type="ECO:0000313" key="11">
    <source>
        <dbReference type="Proteomes" id="UP000050795"/>
    </source>
</evidence>
<evidence type="ECO:0000313" key="12">
    <source>
        <dbReference type="WBParaSite" id="TREG1_36990.3"/>
    </source>
</evidence>
<dbReference type="PANTHER" id="PTHR11388">
    <property type="entry name" value="ORGANIC ANION TRANSPORTER"/>
    <property type="match status" value="1"/>
</dbReference>
<dbReference type="Gene3D" id="1.20.1250.20">
    <property type="entry name" value="MFS general substrate transporter like domains"/>
    <property type="match status" value="1"/>
</dbReference>
<dbReference type="InterPro" id="IPR004156">
    <property type="entry name" value="OATP"/>
</dbReference>
<evidence type="ECO:0000256" key="8">
    <source>
        <dbReference type="RuleBase" id="RU362056"/>
    </source>
</evidence>
<reference evidence="11" key="1">
    <citation type="submission" date="2022-06" db="EMBL/GenBank/DDBJ databases">
        <authorList>
            <person name="Berger JAMES D."/>
            <person name="Berger JAMES D."/>
        </authorList>
    </citation>
    <scope>NUCLEOTIDE SEQUENCE [LARGE SCALE GENOMIC DNA]</scope>
</reference>
<feature type="transmembrane region" description="Helical" evidence="8">
    <location>
        <begin position="252"/>
        <end position="274"/>
    </location>
</feature>
<dbReference type="GO" id="GO:0016323">
    <property type="term" value="C:basolateral plasma membrane"/>
    <property type="evidence" value="ECO:0007669"/>
    <property type="project" value="TreeGrafter"/>
</dbReference>
<feature type="transmembrane region" description="Helical" evidence="8">
    <location>
        <begin position="104"/>
        <end position="131"/>
    </location>
</feature>
<feature type="compositionally biased region" description="Low complexity" evidence="9">
    <location>
        <begin position="399"/>
        <end position="408"/>
    </location>
</feature>
<dbReference type="WBParaSite" id="TREG1_36990.3">
    <property type="protein sequence ID" value="TREG1_36990.3"/>
    <property type="gene ID" value="TREG1_36990"/>
</dbReference>
<dbReference type="PROSITE" id="PS51465">
    <property type="entry name" value="KAZAL_2"/>
    <property type="match status" value="1"/>
</dbReference>
<feature type="transmembrane region" description="Helical" evidence="8">
    <location>
        <begin position="486"/>
        <end position="508"/>
    </location>
</feature>
<evidence type="ECO:0000256" key="2">
    <source>
        <dbReference type="ARBA" id="ARBA00009657"/>
    </source>
</evidence>
<evidence type="ECO:0000256" key="5">
    <source>
        <dbReference type="ARBA" id="ARBA00022989"/>
    </source>
</evidence>
<comment type="similarity">
    <text evidence="2 8">Belongs to the organo anion transporter (TC 2.A.60) family.</text>
</comment>
<evidence type="ECO:0000256" key="4">
    <source>
        <dbReference type="ARBA" id="ARBA00022692"/>
    </source>
</evidence>
<feature type="region of interest" description="Disordered" evidence="9">
    <location>
        <begin position="389"/>
        <end position="416"/>
    </location>
</feature>
<feature type="transmembrane region" description="Helical" evidence="8">
    <location>
        <begin position="294"/>
        <end position="317"/>
    </location>
</feature>
<keyword evidence="7" id="KW-1015">Disulfide bond</keyword>
<organism evidence="11 12">
    <name type="scientific">Trichobilharzia regenti</name>
    <name type="common">Nasal bird schistosome</name>
    <dbReference type="NCBI Taxonomy" id="157069"/>
    <lineage>
        <taxon>Eukaryota</taxon>
        <taxon>Metazoa</taxon>
        <taxon>Spiralia</taxon>
        <taxon>Lophotrochozoa</taxon>
        <taxon>Platyhelminthes</taxon>
        <taxon>Trematoda</taxon>
        <taxon>Digenea</taxon>
        <taxon>Strigeidida</taxon>
        <taxon>Schistosomatoidea</taxon>
        <taxon>Schistosomatidae</taxon>
        <taxon>Trichobilharzia</taxon>
    </lineage>
</organism>
<evidence type="ECO:0000256" key="6">
    <source>
        <dbReference type="ARBA" id="ARBA00023136"/>
    </source>
</evidence>
<dbReference type="Pfam" id="PF03137">
    <property type="entry name" value="OATP"/>
    <property type="match status" value="1"/>
</dbReference>
<keyword evidence="4 8" id="KW-0812">Transmembrane</keyword>
<dbReference type="Proteomes" id="UP000050795">
    <property type="component" value="Unassembled WGS sequence"/>
</dbReference>
<comment type="subcellular location">
    <subcellularLocation>
        <location evidence="1 8">Cell membrane</location>
        <topology evidence="1 8">Multi-pass membrane protein</topology>
    </subcellularLocation>
</comment>
<reference evidence="12" key="2">
    <citation type="submission" date="2023-11" db="UniProtKB">
        <authorList>
            <consortium name="WormBaseParasite"/>
        </authorList>
    </citation>
    <scope>IDENTIFICATION</scope>
</reference>
<dbReference type="GO" id="GO:0006811">
    <property type="term" value="P:monoatomic ion transport"/>
    <property type="evidence" value="ECO:0007669"/>
    <property type="project" value="UniProtKB-KW"/>
</dbReference>
<feature type="transmembrane region" description="Helical" evidence="8">
    <location>
        <begin position="738"/>
        <end position="761"/>
    </location>
</feature>
<feature type="transmembrane region" description="Helical" evidence="8">
    <location>
        <begin position="138"/>
        <end position="158"/>
    </location>
</feature>
<dbReference type="CDD" id="cd17336">
    <property type="entry name" value="MFS_SLCO_OATP"/>
    <property type="match status" value="1"/>
</dbReference>
<proteinExistence type="inferred from homology"/>
<accession>A0AA85JHY3</accession>
<feature type="transmembrane region" description="Helical" evidence="8">
    <location>
        <begin position="685"/>
        <end position="706"/>
    </location>
</feature>
<feature type="transmembrane region" description="Helical" evidence="8">
    <location>
        <begin position="649"/>
        <end position="673"/>
    </location>
</feature>
<feature type="domain" description="Kazal-like" evidence="10">
    <location>
        <begin position="560"/>
        <end position="617"/>
    </location>
</feature>
<keyword evidence="3" id="KW-1003">Cell membrane</keyword>
<name>A0AA85JHY3_TRIRE</name>
<dbReference type="SUPFAM" id="SSF103473">
    <property type="entry name" value="MFS general substrate transporter"/>
    <property type="match status" value="1"/>
</dbReference>
<evidence type="ECO:0000259" key="10">
    <source>
        <dbReference type="PROSITE" id="PS51465"/>
    </source>
</evidence>
<keyword evidence="6 8" id="KW-0472">Membrane</keyword>
<feature type="transmembrane region" description="Helical" evidence="8">
    <location>
        <begin position="520"/>
        <end position="539"/>
    </location>
</feature>
<dbReference type="InterPro" id="IPR002350">
    <property type="entry name" value="Kazal_dom"/>
</dbReference>
<evidence type="ECO:0000256" key="7">
    <source>
        <dbReference type="ARBA" id="ARBA00023157"/>
    </source>
</evidence>
<dbReference type="InterPro" id="IPR036259">
    <property type="entry name" value="MFS_trans_sf"/>
</dbReference>
<dbReference type="Pfam" id="PF07648">
    <property type="entry name" value="Kazal_2"/>
    <property type="match status" value="1"/>
</dbReference>
<dbReference type="PANTHER" id="PTHR11388:SF142">
    <property type="entry name" value="SOLUTE CARRIER ORGANIC ANION TRANSPORTER FAMILY MEMBER 5A1"/>
    <property type="match status" value="1"/>
</dbReference>
<dbReference type="GO" id="GO:0015347">
    <property type="term" value="F:sodium-independent organic anion transmembrane transporter activity"/>
    <property type="evidence" value="ECO:0007669"/>
    <property type="project" value="TreeGrafter"/>
</dbReference>
<feature type="transmembrane region" description="Helical" evidence="8">
    <location>
        <begin position="447"/>
        <end position="466"/>
    </location>
</feature>
<keyword evidence="8" id="KW-0406">Ion transport</keyword>